<proteinExistence type="predicted"/>
<dbReference type="Proteomes" id="UP000294902">
    <property type="component" value="Unassembled WGS sequence"/>
</dbReference>
<name>A0A4R3MLD5_9FIRM</name>
<organism evidence="1 2">
    <name type="scientific">Natranaerovirga pectinivora</name>
    <dbReference type="NCBI Taxonomy" id="682400"/>
    <lineage>
        <taxon>Bacteria</taxon>
        <taxon>Bacillati</taxon>
        <taxon>Bacillota</taxon>
        <taxon>Clostridia</taxon>
        <taxon>Lachnospirales</taxon>
        <taxon>Natranaerovirgaceae</taxon>
        <taxon>Natranaerovirga</taxon>
    </lineage>
</organism>
<dbReference type="OrthoDB" id="2078545at2"/>
<evidence type="ECO:0000313" key="1">
    <source>
        <dbReference type="EMBL" id="TCT15502.1"/>
    </source>
</evidence>
<dbReference type="EMBL" id="SMAL01000003">
    <property type="protein sequence ID" value="TCT15502.1"/>
    <property type="molecule type" value="Genomic_DNA"/>
</dbReference>
<keyword evidence="2" id="KW-1185">Reference proteome</keyword>
<dbReference type="AlphaFoldDB" id="A0A4R3MLD5"/>
<reference evidence="1 2" key="1">
    <citation type="submission" date="2019-03" db="EMBL/GenBank/DDBJ databases">
        <title>Genomic Encyclopedia of Type Strains, Phase IV (KMG-IV): sequencing the most valuable type-strain genomes for metagenomic binning, comparative biology and taxonomic classification.</title>
        <authorList>
            <person name="Goeker M."/>
        </authorList>
    </citation>
    <scope>NUCLEOTIDE SEQUENCE [LARGE SCALE GENOMIC DNA]</scope>
    <source>
        <strain evidence="1 2">DSM 24629</strain>
    </source>
</reference>
<comment type="caution">
    <text evidence="1">The sequence shown here is derived from an EMBL/GenBank/DDBJ whole genome shotgun (WGS) entry which is preliminary data.</text>
</comment>
<sequence>MGNNLHGNTNEKSLSASLHNKKHKDLANLNLRTFIKEIHPTVTDDTLIQCPYNASMKKQDIQILIANKTYFISVKTGSGNSIHQEKLEPFIKILKESYSISDSLANDIRFFVWGDGTYDGSGLKENRLNASKIKKLYPNIINNIQSFFHQHKKELLTRFLVTGRFNGHIDYIYYGTPLSGVWCATQDALNFHNDYSAKSRGGIKLGNTTFQTWNRCIEGHKKENERDTIQLKWGAIQTDISNIRKTNITLNMGTQEGDSGEFNFCTELNRSKSNSNRYWKFLIENVNLPESLDNIYAVKVSNNVFSKLANMKVLPKTDLYLVQAELDPQFLLLNNHILDENLLNDKTFKIIPGSGISIKRPDSTKYTIQKLSVNSFNTLFGNTYLAAGASLYCNTKEINKNDAVISAWGLTYDELINSFPNVKKIGILNSTASIEEKVSICKTLKTYCNEQIKKLIQDDSSKSDLIFKGMGNFEEPYVAHFIFKNQTLQFNTPTNFSVTTGSGRSKGKYTIEIKPK</sequence>
<protein>
    <submittedName>
        <fullName evidence="1">Uncharacterized protein</fullName>
    </submittedName>
</protein>
<evidence type="ECO:0000313" key="2">
    <source>
        <dbReference type="Proteomes" id="UP000294902"/>
    </source>
</evidence>
<dbReference type="RefSeq" id="WP_132251251.1">
    <property type="nucleotide sequence ID" value="NZ_SMAL01000003.1"/>
</dbReference>
<accession>A0A4R3MLD5</accession>
<gene>
    <name evidence="1" type="ORF">EDC18_103207</name>
</gene>